<keyword evidence="2 12" id="KW-0245">EGF-like domain</keyword>
<dbReference type="InterPro" id="IPR026823">
    <property type="entry name" value="cEGF"/>
</dbReference>
<feature type="disulfide bond" evidence="13">
    <location>
        <begin position="47"/>
        <end position="62"/>
    </location>
</feature>
<keyword evidence="18" id="KW-1185">Reference proteome</keyword>
<feature type="disulfide bond" evidence="13">
    <location>
        <begin position="35"/>
        <end position="53"/>
    </location>
</feature>
<evidence type="ECO:0000256" key="6">
    <source>
        <dbReference type="ARBA" id="ARBA00022737"/>
    </source>
</evidence>
<dbReference type="InterPro" id="IPR000742">
    <property type="entry name" value="EGF"/>
</dbReference>
<dbReference type="Proteomes" id="UP001652625">
    <property type="component" value="Chromosome 12"/>
</dbReference>
<dbReference type="PROSITE" id="PS51120">
    <property type="entry name" value="LDLRB"/>
    <property type="match status" value="3"/>
</dbReference>
<dbReference type="RefSeq" id="XP_065669353.1">
    <property type="nucleotide sequence ID" value="XM_065813281.1"/>
</dbReference>
<feature type="repeat" description="LDL-receptor class B" evidence="14">
    <location>
        <begin position="444"/>
        <end position="486"/>
    </location>
</feature>
<dbReference type="InterPro" id="IPR023415">
    <property type="entry name" value="LDLR_class-A_CS"/>
</dbReference>
<proteinExistence type="predicted"/>
<dbReference type="SMART" id="SM00135">
    <property type="entry name" value="LY"/>
    <property type="match status" value="4"/>
</dbReference>
<dbReference type="InterPro" id="IPR001881">
    <property type="entry name" value="EGF-like_Ca-bd_dom"/>
</dbReference>
<feature type="disulfide bond" evidence="13">
    <location>
        <begin position="89"/>
        <end position="104"/>
    </location>
</feature>
<keyword evidence="19" id="KW-0449">Lipoprotein</keyword>
<feature type="signal peptide" evidence="16">
    <location>
        <begin position="1"/>
        <end position="22"/>
    </location>
</feature>
<dbReference type="SUPFAM" id="SSF57424">
    <property type="entry name" value="LDL receptor-like module"/>
    <property type="match status" value="6"/>
</dbReference>
<reference evidence="19" key="1">
    <citation type="submission" date="2025-08" db="UniProtKB">
        <authorList>
            <consortium name="RefSeq"/>
        </authorList>
    </citation>
    <scope>IDENTIFICATION</scope>
</reference>
<evidence type="ECO:0000256" key="7">
    <source>
        <dbReference type="ARBA" id="ARBA00022989"/>
    </source>
</evidence>
<evidence type="ECO:0000256" key="5">
    <source>
        <dbReference type="ARBA" id="ARBA00022729"/>
    </source>
</evidence>
<dbReference type="SMART" id="SM00192">
    <property type="entry name" value="LDLa"/>
    <property type="match status" value="6"/>
</dbReference>
<evidence type="ECO:0000256" key="15">
    <source>
        <dbReference type="SAM" id="Phobius"/>
    </source>
</evidence>
<evidence type="ECO:0000256" key="11">
    <source>
        <dbReference type="ARBA" id="ARBA00023180"/>
    </source>
</evidence>
<feature type="transmembrane region" description="Helical" evidence="15">
    <location>
        <begin position="757"/>
        <end position="777"/>
    </location>
</feature>
<keyword evidence="5 16" id="KW-0732">Signal</keyword>
<feature type="disulfide bond" evidence="13">
    <location>
        <begin position="28"/>
        <end position="40"/>
    </location>
</feature>
<feature type="repeat" description="LDL-receptor class B" evidence="14">
    <location>
        <begin position="487"/>
        <end position="532"/>
    </location>
</feature>
<dbReference type="PANTHER" id="PTHR22722">
    <property type="entry name" value="LOW-DENSITY LIPOPROTEIN RECEPTOR-RELATED PROTEIN 2-RELATED"/>
    <property type="match status" value="1"/>
</dbReference>
<dbReference type="PRINTS" id="PR00261">
    <property type="entry name" value="LDLRECEPTOR"/>
</dbReference>
<dbReference type="InterPro" id="IPR000033">
    <property type="entry name" value="LDLR_classB_rpt"/>
</dbReference>
<accession>A0ABM4D4Y9</accession>
<dbReference type="GeneID" id="100206613"/>
<evidence type="ECO:0000256" key="1">
    <source>
        <dbReference type="ARBA" id="ARBA00004167"/>
    </source>
</evidence>
<gene>
    <name evidence="19" type="primary">LOC100206613</name>
</gene>
<dbReference type="PROSITE" id="PS50068">
    <property type="entry name" value="LDLRA_2"/>
    <property type="match status" value="6"/>
</dbReference>
<keyword evidence="7 15" id="KW-1133">Transmembrane helix</keyword>
<comment type="subcellular location">
    <subcellularLocation>
        <location evidence="1">Membrane</location>
        <topology evidence="1">Single-pass membrane protein</topology>
    </subcellularLocation>
</comment>
<dbReference type="SUPFAM" id="SSF57184">
    <property type="entry name" value="Growth factor receptor domain"/>
    <property type="match status" value="1"/>
</dbReference>
<dbReference type="InterPro" id="IPR009030">
    <property type="entry name" value="Growth_fac_rcpt_cys_sf"/>
</dbReference>
<dbReference type="CDD" id="cd00112">
    <property type="entry name" value="LDLa"/>
    <property type="match status" value="6"/>
</dbReference>
<protein>
    <submittedName>
        <fullName evidence="19">Low-density lipoprotein receptor 2 isoform X3</fullName>
    </submittedName>
</protein>
<feature type="disulfide bond" evidence="13">
    <location>
        <begin position="132"/>
        <end position="147"/>
    </location>
</feature>
<dbReference type="SMART" id="SM00179">
    <property type="entry name" value="EGF_CA"/>
    <property type="match status" value="2"/>
</dbReference>
<feature type="repeat" description="LDL-receptor class B" evidence="14">
    <location>
        <begin position="400"/>
        <end position="443"/>
    </location>
</feature>
<comment type="caution">
    <text evidence="12">Lacks conserved residue(s) required for the propagation of feature annotation.</text>
</comment>
<feature type="disulfide bond" evidence="13">
    <location>
        <begin position="113"/>
        <end position="125"/>
    </location>
</feature>
<organism evidence="18 19">
    <name type="scientific">Hydra vulgaris</name>
    <name type="common">Hydra</name>
    <name type="synonym">Hydra attenuata</name>
    <dbReference type="NCBI Taxonomy" id="6087"/>
    <lineage>
        <taxon>Eukaryota</taxon>
        <taxon>Metazoa</taxon>
        <taxon>Cnidaria</taxon>
        <taxon>Hydrozoa</taxon>
        <taxon>Hydroidolina</taxon>
        <taxon>Anthoathecata</taxon>
        <taxon>Aplanulata</taxon>
        <taxon>Hydridae</taxon>
        <taxon>Hydra</taxon>
    </lineage>
</organism>
<evidence type="ECO:0000256" key="4">
    <source>
        <dbReference type="ARBA" id="ARBA00022692"/>
    </source>
</evidence>
<dbReference type="SMART" id="SM00181">
    <property type="entry name" value="EGF"/>
    <property type="match status" value="4"/>
</dbReference>
<evidence type="ECO:0000256" key="3">
    <source>
        <dbReference type="ARBA" id="ARBA00022583"/>
    </source>
</evidence>
<dbReference type="PROSITE" id="PS01187">
    <property type="entry name" value="EGF_CA"/>
    <property type="match status" value="1"/>
</dbReference>
<keyword evidence="9 13" id="KW-1015">Disulfide bond</keyword>
<dbReference type="InterPro" id="IPR000152">
    <property type="entry name" value="EGF-type_Asp/Asn_hydroxyl_site"/>
</dbReference>
<feature type="chain" id="PRO_5047276098" evidence="16">
    <location>
        <begin position="23"/>
        <end position="821"/>
    </location>
</feature>
<sequence>MKLVIAIFSLFCNFLIVKELVGEPESNCQDDYFKCSNLKCIPVHFKCDNSNDCGDNSDESDCKEKDVTCLPDKFKCLNGLECIDHHWICDNHSDCSDSSDEKNCSYSRVNITCTNDEYTCQNKRCIPSGWLCDKNNDCGDNSDELNCHNKTLHTPECSDGLWKCHSGECIKSKWKCDFKDDCTDKSDEIGCDLLLCDHNNFKCKHGEQCLLPKYRCDGLLDCTDGSDEDDCDTVSEICTTNHFKCSDNKTCIDWKNVCDKKSDCPNGEDESNSCYINECEHNNGHCNHICTNLKIGYVCSCKPGYTLSNDGRTCEDINECEIHGTCHQICHNTNGSYYCSCTENFVMQLDKVSCKTSVEGWIYFANRRDIRKFSLSGHEYDIAVNGLEGAVSIDFDVHNNFIYWTDVVQETINRAIIGSNQMRPEILVKNTHTSDGLAVDWLTGKLYWTDAGYKTIEVADLSGKNNADLVTIDLLEPRAISLDPFEGLIYWSDWGDSAVISRISMDGNKETRKSIVDKDIIWPNGLTLDLIQRKLYWICAKLKRLEVIDFDGKNRKLLRMLGEMHPFSLDGFQDQLYFSDWKISSIDSLSKYNLSQNFLPLKSGLFAPMDVKVFHPARQPLGVNPCDFNNTCSHLCLLGNDGKKRIISCKCPRGMYLNQTVCMGTPIIRTSINVLELTTQATTQKSTQKSTQITTLKVTQATAQAATQKKEKQSMSPALKFEKLKDKNVLITLPDAGPTLKTRFSKYKAAKISDGSYLAIFLSILVVIVIVLIFILIRRRREQNKSQVMYYKDMSTTPLEEDFYMENEEIDEKANIIYQDV</sequence>
<evidence type="ECO:0000256" key="12">
    <source>
        <dbReference type="PROSITE-ProRule" id="PRU00076"/>
    </source>
</evidence>
<evidence type="ECO:0000256" key="14">
    <source>
        <dbReference type="PROSITE-ProRule" id="PRU00461"/>
    </source>
</evidence>
<dbReference type="CDD" id="cd00054">
    <property type="entry name" value="EGF_CA"/>
    <property type="match status" value="2"/>
</dbReference>
<evidence type="ECO:0000313" key="18">
    <source>
        <dbReference type="Proteomes" id="UP001652625"/>
    </source>
</evidence>
<keyword evidence="8 15" id="KW-0472">Membrane</keyword>
<dbReference type="SUPFAM" id="SSF63825">
    <property type="entry name" value="YWTD domain"/>
    <property type="match status" value="1"/>
</dbReference>
<feature type="disulfide bond" evidence="13">
    <location>
        <begin position="120"/>
        <end position="138"/>
    </location>
</feature>
<dbReference type="Pfam" id="PF00058">
    <property type="entry name" value="Ldl_recept_b"/>
    <property type="match status" value="2"/>
</dbReference>
<dbReference type="PROSITE" id="PS00010">
    <property type="entry name" value="ASX_HYDROXYL"/>
    <property type="match status" value="1"/>
</dbReference>
<dbReference type="PROSITE" id="PS50026">
    <property type="entry name" value="EGF_3"/>
    <property type="match status" value="1"/>
</dbReference>
<dbReference type="Pfam" id="PF00057">
    <property type="entry name" value="Ldl_recept_a"/>
    <property type="match status" value="6"/>
</dbReference>
<feature type="domain" description="EGF-like" evidence="17">
    <location>
        <begin position="275"/>
        <end position="315"/>
    </location>
</feature>
<dbReference type="Gene3D" id="2.10.25.10">
    <property type="entry name" value="Laminin"/>
    <property type="match status" value="2"/>
</dbReference>
<dbReference type="Gene3D" id="4.10.400.10">
    <property type="entry name" value="Low-density Lipoprotein Receptor"/>
    <property type="match status" value="6"/>
</dbReference>
<dbReference type="Gene3D" id="2.120.10.30">
    <property type="entry name" value="TolB, C-terminal domain"/>
    <property type="match status" value="1"/>
</dbReference>
<dbReference type="PROSITE" id="PS01186">
    <property type="entry name" value="EGF_2"/>
    <property type="match status" value="1"/>
</dbReference>
<name>A0ABM4D4Y9_HYDVU</name>
<keyword evidence="6" id="KW-0677">Repeat</keyword>
<feature type="disulfide bond" evidence="13">
    <location>
        <begin position="176"/>
        <end position="191"/>
    </location>
</feature>
<dbReference type="PANTHER" id="PTHR22722:SF14">
    <property type="entry name" value="MEGALIN, ISOFORM A"/>
    <property type="match status" value="1"/>
</dbReference>
<dbReference type="Pfam" id="PF12662">
    <property type="entry name" value="cEGF"/>
    <property type="match status" value="1"/>
</dbReference>
<keyword evidence="3" id="KW-0254">Endocytosis</keyword>
<keyword evidence="4 15" id="KW-0812">Transmembrane</keyword>
<evidence type="ECO:0000313" key="19">
    <source>
        <dbReference type="RefSeq" id="XP_065669353.1"/>
    </source>
</evidence>
<dbReference type="InterPro" id="IPR036055">
    <property type="entry name" value="LDL_receptor-like_sf"/>
</dbReference>
<keyword evidence="10 19" id="KW-0675">Receptor</keyword>
<evidence type="ECO:0000256" key="2">
    <source>
        <dbReference type="ARBA" id="ARBA00022536"/>
    </source>
</evidence>
<evidence type="ECO:0000259" key="17">
    <source>
        <dbReference type="PROSITE" id="PS50026"/>
    </source>
</evidence>
<feature type="disulfide bond" evidence="13">
    <location>
        <begin position="157"/>
        <end position="169"/>
    </location>
</feature>
<dbReference type="PROSITE" id="PS01209">
    <property type="entry name" value="LDLRA_1"/>
    <property type="match status" value="5"/>
</dbReference>
<evidence type="ECO:0000256" key="9">
    <source>
        <dbReference type="ARBA" id="ARBA00023157"/>
    </source>
</evidence>
<dbReference type="InterPro" id="IPR018097">
    <property type="entry name" value="EGF_Ca-bd_CS"/>
</dbReference>
<evidence type="ECO:0000256" key="16">
    <source>
        <dbReference type="SAM" id="SignalP"/>
    </source>
</evidence>
<evidence type="ECO:0000256" key="8">
    <source>
        <dbReference type="ARBA" id="ARBA00023136"/>
    </source>
</evidence>
<feature type="disulfide bond" evidence="13">
    <location>
        <begin position="216"/>
        <end position="231"/>
    </location>
</feature>
<dbReference type="InterPro" id="IPR002172">
    <property type="entry name" value="LDrepeatLR_classA_rpt"/>
</dbReference>
<keyword evidence="11" id="KW-0325">Glycoprotein</keyword>
<evidence type="ECO:0000256" key="10">
    <source>
        <dbReference type="ARBA" id="ARBA00023170"/>
    </source>
</evidence>
<dbReference type="InterPro" id="IPR051221">
    <property type="entry name" value="LDLR-related"/>
</dbReference>
<dbReference type="InterPro" id="IPR011042">
    <property type="entry name" value="6-blade_b-propeller_TolB-like"/>
</dbReference>
<feature type="disulfide bond" evidence="13">
    <location>
        <begin position="164"/>
        <end position="182"/>
    </location>
</feature>
<evidence type="ECO:0000256" key="13">
    <source>
        <dbReference type="PROSITE-ProRule" id="PRU00124"/>
    </source>
</evidence>